<evidence type="ECO:0000256" key="4">
    <source>
        <dbReference type="ARBA" id="ARBA00022722"/>
    </source>
</evidence>
<evidence type="ECO:0000256" key="1">
    <source>
        <dbReference type="ARBA" id="ARBA00001835"/>
    </source>
</evidence>
<dbReference type="HAMAP" id="MF_00801">
    <property type="entry name" value="Endonuclease_5"/>
    <property type="match status" value="1"/>
</dbReference>
<dbReference type="PANTHER" id="PTHR28511">
    <property type="entry name" value="ENDONUCLEASE V"/>
    <property type="match status" value="1"/>
</dbReference>
<keyword evidence="3 7" id="KW-0963">Cytoplasm</keyword>
<accession>A0A2R7Y279</accession>
<dbReference type="GO" id="GO:0005737">
    <property type="term" value="C:cytoplasm"/>
    <property type="evidence" value="ECO:0007669"/>
    <property type="project" value="UniProtKB-SubCell"/>
</dbReference>
<evidence type="ECO:0000313" key="9">
    <source>
        <dbReference type="Proteomes" id="UP000244066"/>
    </source>
</evidence>
<name>A0A2R7Y279_9ARCH</name>
<dbReference type="EMBL" id="NDWU01000014">
    <property type="protein sequence ID" value="PUA31645.1"/>
    <property type="molecule type" value="Genomic_DNA"/>
</dbReference>
<evidence type="ECO:0000256" key="5">
    <source>
        <dbReference type="ARBA" id="ARBA00022759"/>
    </source>
</evidence>
<evidence type="ECO:0000256" key="3">
    <source>
        <dbReference type="ARBA" id="ARBA00022490"/>
    </source>
</evidence>
<dbReference type="CDD" id="cd06559">
    <property type="entry name" value="Endonuclease_V"/>
    <property type="match status" value="1"/>
</dbReference>
<comment type="subcellular location">
    <subcellularLocation>
        <location evidence="2 7">Cytoplasm</location>
    </subcellularLocation>
</comment>
<comment type="function">
    <text evidence="7">DNA repair enzyme involved in the repair of deaminated bases. Selectively cleaves double-stranded DNA at the second phosphodiester bond 3' to a deoxyinosine leaving behind the intact lesion on the nicked DNA.</text>
</comment>
<evidence type="ECO:0000256" key="6">
    <source>
        <dbReference type="ARBA" id="ARBA00022801"/>
    </source>
</evidence>
<comment type="catalytic activity">
    <reaction evidence="1 7">
        <text>Endonucleolytic cleavage at apurinic or apyrimidinic sites to products with a 5'-phosphate.</text>
        <dbReference type="EC" id="3.1.21.7"/>
    </reaction>
</comment>
<organism evidence="8 9">
    <name type="scientific">Candidatus Terraquivivens tikiterensis</name>
    <dbReference type="NCBI Taxonomy" id="1980982"/>
    <lineage>
        <taxon>Archaea</taxon>
        <taxon>Nitrososphaerota</taxon>
        <taxon>Candidatus Wolframiiraptoraceae</taxon>
        <taxon>Candidatus Terraquivivens</taxon>
    </lineage>
</organism>
<gene>
    <name evidence="7" type="primary">nfi</name>
    <name evidence="8" type="ORF">B9J98_05490</name>
</gene>
<feature type="binding site" evidence="7">
    <location>
        <position position="128"/>
    </location>
    <ligand>
        <name>Mg(2+)</name>
        <dbReference type="ChEBI" id="CHEBI:18420"/>
    </ligand>
</feature>
<dbReference type="Gene3D" id="3.30.2170.10">
    <property type="entry name" value="archaeoglobus fulgidus dsm 4304 superfamily"/>
    <property type="match status" value="1"/>
</dbReference>
<comment type="cofactor">
    <cofactor evidence="7">
        <name>Mg(2+)</name>
        <dbReference type="ChEBI" id="CHEBI:18420"/>
    </cofactor>
</comment>
<evidence type="ECO:0000313" key="8">
    <source>
        <dbReference type="EMBL" id="PUA31645.1"/>
    </source>
</evidence>
<dbReference type="GO" id="GO:0043737">
    <property type="term" value="F:deoxyribonuclease V activity"/>
    <property type="evidence" value="ECO:0007669"/>
    <property type="project" value="UniProtKB-UniRule"/>
</dbReference>
<keyword evidence="5 7" id="KW-0255">Endonuclease</keyword>
<dbReference type="GO" id="GO:0016891">
    <property type="term" value="F:RNA endonuclease activity producing 5'-phosphomonoesters, hydrolytic mechanism"/>
    <property type="evidence" value="ECO:0007669"/>
    <property type="project" value="TreeGrafter"/>
</dbReference>
<keyword evidence="7" id="KW-0460">Magnesium</keyword>
<dbReference type="Proteomes" id="UP000244066">
    <property type="component" value="Unassembled WGS sequence"/>
</dbReference>
<feature type="binding site" evidence="7">
    <location>
        <position position="63"/>
    </location>
    <ligand>
        <name>Mg(2+)</name>
        <dbReference type="ChEBI" id="CHEBI:18420"/>
    </ligand>
</feature>
<comment type="similarity">
    <text evidence="7">Belongs to the endonuclease V family.</text>
</comment>
<dbReference type="EC" id="3.1.21.7" evidence="7"/>
<keyword evidence="7" id="KW-0234">DNA repair</keyword>
<sequence>MTSRLHVGLLFWFEQVMATGGVDVFWSLEPLSYEEAVQLQLNMASMVSEFDFLKEYRLFCGVDVAYSNQQAVAAAVVQDQDGNTLEAVKHRCAVRHAYVPGLLFLREAPPMIDAVRSLRGDFDVLLVDGNGRLHPRKFGIACYIGIVLDKPTIGVAKKLLCGQIKTMHGRRVVVLYGDVVGEEVSKNVYVSVGHKISLNTAVEIVKKLTKGSRLPSPILAAHRLATEELKRT</sequence>
<reference evidence="8 9" key="1">
    <citation type="submission" date="2017-04" db="EMBL/GenBank/DDBJ databases">
        <title>Draft Aigarchaeota genome from a New Zealand hot spring.</title>
        <authorList>
            <person name="Reysenbach A.-L."/>
            <person name="Donaho J.A."/>
            <person name="Gerhart J."/>
            <person name="Kelley J.F."/>
            <person name="Kouba K."/>
            <person name="Podar M."/>
            <person name="Stott M."/>
        </authorList>
    </citation>
    <scope>NUCLEOTIDE SEQUENCE [LARGE SCALE GENOMIC DNA]</scope>
    <source>
        <strain evidence="8">NZ13_MG1</strain>
    </source>
</reference>
<dbReference type="GO" id="GO:0003727">
    <property type="term" value="F:single-stranded RNA binding"/>
    <property type="evidence" value="ECO:0007669"/>
    <property type="project" value="TreeGrafter"/>
</dbReference>
<dbReference type="InterPro" id="IPR007581">
    <property type="entry name" value="Endonuclease-V"/>
</dbReference>
<keyword evidence="7" id="KW-0479">Metal-binding</keyword>
<feature type="site" description="Interaction with target DNA" evidence="7">
    <location>
        <position position="98"/>
    </location>
</feature>
<dbReference type="Pfam" id="PF04493">
    <property type="entry name" value="Endonuclease_5"/>
    <property type="match status" value="1"/>
</dbReference>
<proteinExistence type="inferred from homology"/>
<dbReference type="GO" id="GO:0006281">
    <property type="term" value="P:DNA repair"/>
    <property type="evidence" value="ECO:0007669"/>
    <property type="project" value="UniProtKB-UniRule"/>
</dbReference>
<keyword evidence="4 7" id="KW-0540">Nuclease</keyword>
<keyword evidence="6 7" id="KW-0378">Hydrolase</keyword>
<evidence type="ECO:0000256" key="2">
    <source>
        <dbReference type="ARBA" id="ARBA00004496"/>
    </source>
</evidence>
<evidence type="ECO:0000256" key="7">
    <source>
        <dbReference type="HAMAP-Rule" id="MF_00801"/>
    </source>
</evidence>
<keyword evidence="7" id="KW-0227">DNA damage</keyword>
<comment type="caution">
    <text evidence="8">The sequence shown here is derived from an EMBL/GenBank/DDBJ whole genome shotgun (WGS) entry which is preliminary data.</text>
</comment>
<dbReference type="PANTHER" id="PTHR28511:SF1">
    <property type="entry name" value="ENDONUCLEASE V"/>
    <property type="match status" value="1"/>
</dbReference>
<dbReference type="AlphaFoldDB" id="A0A2R7Y279"/>
<protein>
    <recommendedName>
        <fullName evidence="7">Endonuclease V</fullName>
        <ecNumber evidence="7">3.1.21.7</ecNumber>
    </recommendedName>
    <alternativeName>
        <fullName evidence="7">Deoxyinosine 3'endonuclease</fullName>
    </alternativeName>
    <alternativeName>
        <fullName evidence="7">Deoxyribonuclease V</fullName>
        <shortName evidence="7">DNase V</shortName>
    </alternativeName>
</protein>
<dbReference type="GO" id="GO:0000287">
    <property type="term" value="F:magnesium ion binding"/>
    <property type="evidence" value="ECO:0007669"/>
    <property type="project" value="UniProtKB-UniRule"/>
</dbReference>